<keyword evidence="2" id="KW-0813">Transport</keyword>
<keyword evidence="5 10" id="KW-0812">Transmembrane</keyword>
<feature type="transmembrane region" description="Helical" evidence="10">
    <location>
        <begin position="132"/>
        <end position="153"/>
    </location>
</feature>
<dbReference type="EMBL" id="CP104003">
    <property type="protein sequence ID" value="UWM53188.1"/>
    <property type="molecule type" value="Genomic_DNA"/>
</dbReference>
<protein>
    <recommendedName>
        <fullName evidence="9">Multidrug-efflux transporter</fullName>
    </recommendedName>
</protein>
<keyword evidence="6 10" id="KW-1133">Transmembrane helix</keyword>
<keyword evidence="4" id="KW-1003">Cell membrane</keyword>
<dbReference type="GO" id="GO:0005886">
    <property type="term" value="C:plasma membrane"/>
    <property type="evidence" value="ECO:0007669"/>
    <property type="project" value="UniProtKB-SubCell"/>
</dbReference>
<dbReference type="GO" id="GO:0006811">
    <property type="term" value="P:monoatomic ion transport"/>
    <property type="evidence" value="ECO:0007669"/>
    <property type="project" value="UniProtKB-KW"/>
</dbReference>
<dbReference type="PANTHER" id="PTHR43298:SF2">
    <property type="entry name" value="FMN_FAD EXPORTER YEEO-RELATED"/>
    <property type="match status" value="1"/>
</dbReference>
<dbReference type="GO" id="GO:0015297">
    <property type="term" value="F:antiporter activity"/>
    <property type="evidence" value="ECO:0007669"/>
    <property type="project" value="UniProtKB-KW"/>
</dbReference>
<evidence type="ECO:0000256" key="3">
    <source>
        <dbReference type="ARBA" id="ARBA00022449"/>
    </source>
</evidence>
<keyword evidence="7" id="KW-0406">Ion transport</keyword>
<organism evidence="11 12">
    <name type="scientific">Salinirubellus salinus</name>
    <dbReference type="NCBI Taxonomy" id="1364945"/>
    <lineage>
        <taxon>Archaea</taxon>
        <taxon>Methanobacteriati</taxon>
        <taxon>Methanobacteriota</taxon>
        <taxon>Stenosarchaea group</taxon>
        <taxon>Halobacteria</taxon>
        <taxon>Halobacteriales</taxon>
        <taxon>Natronomonadaceae</taxon>
        <taxon>Salinirubellus</taxon>
    </lineage>
</organism>
<dbReference type="PIRSF" id="PIRSF006603">
    <property type="entry name" value="DinF"/>
    <property type="match status" value="1"/>
</dbReference>
<reference evidence="11" key="1">
    <citation type="submission" date="2022-09" db="EMBL/GenBank/DDBJ databases">
        <title>Diverse halophilic archaea isolated from saline environments.</title>
        <authorList>
            <person name="Cui H.-L."/>
        </authorList>
    </citation>
    <scope>NUCLEOTIDE SEQUENCE</scope>
    <source>
        <strain evidence="11">ZS-35-S2</strain>
    </source>
</reference>
<evidence type="ECO:0000256" key="6">
    <source>
        <dbReference type="ARBA" id="ARBA00022989"/>
    </source>
</evidence>
<evidence type="ECO:0000256" key="4">
    <source>
        <dbReference type="ARBA" id="ARBA00022475"/>
    </source>
</evidence>
<feature type="transmembrane region" description="Helical" evidence="10">
    <location>
        <begin position="318"/>
        <end position="340"/>
    </location>
</feature>
<dbReference type="InterPro" id="IPR050222">
    <property type="entry name" value="MATE_MdtK"/>
</dbReference>
<evidence type="ECO:0000256" key="9">
    <source>
        <dbReference type="ARBA" id="ARBA00031636"/>
    </source>
</evidence>
<dbReference type="InterPro" id="IPR048279">
    <property type="entry name" value="MdtK-like"/>
</dbReference>
<feature type="transmembrane region" description="Helical" evidence="10">
    <location>
        <begin position="388"/>
        <end position="406"/>
    </location>
</feature>
<evidence type="ECO:0000256" key="10">
    <source>
        <dbReference type="SAM" id="Phobius"/>
    </source>
</evidence>
<feature type="transmembrane region" description="Helical" evidence="10">
    <location>
        <begin position="165"/>
        <end position="186"/>
    </location>
</feature>
<dbReference type="NCBIfam" id="TIGR00797">
    <property type="entry name" value="matE"/>
    <property type="match status" value="1"/>
</dbReference>
<evidence type="ECO:0000256" key="2">
    <source>
        <dbReference type="ARBA" id="ARBA00022448"/>
    </source>
</evidence>
<feature type="transmembrane region" description="Helical" evidence="10">
    <location>
        <begin position="35"/>
        <end position="56"/>
    </location>
</feature>
<dbReference type="KEGG" id="ssai:N0B31_13675"/>
<evidence type="ECO:0000256" key="1">
    <source>
        <dbReference type="ARBA" id="ARBA00004651"/>
    </source>
</evidence>
<dbReference type="CDD" id="cd13137">
    <property type="entry name" value="MATE_NorM_like"/>
    <property type="match status" value="1"/>
</dbReference>
<dbReference type="Proteomes" id="UP001057580">
    <property type="component" value="Chromosome"/>
</dbReference>
<evidence type="ECO:0000256" key="7">
    <source>
        <dbReference type="ARBA" id="ARBA00023065"/>
    </source>
</evidence>
<keyword evidence="12" id="KW-1185">Reference proteome</keyword>
<gene>
    <name evidence="11" type="ORF">N0B31_13675</name>
</gene>
<dbReference type="GeneID" id="74943491"/>
<evidence type="ECO:0000313" key="12">
    <source>
        <dbReference type="Proteomes" id="UP001057580"/>
    </source>
</evidence>
<accession>A0A9E7R093</accession>
<evidence type="ECO:0000256" key="8">
    <source>
        <dbReference type="ARBA" id="ARBA00023136"/>
    </source>
</evidence>
<dbReference type="Pfam" id="PF01554">
    <property type="entry name" value="MatE"/>
    <property type="match status" value="2"/>
</dbReference>
<evidence type="ECO:0000313" key="11">
    <source>
        <dbReference type="EMBL" id="UWM53188.1"/>
    </source>
</evidence>
<comment type="subcellular location">
    <subcellularLocation>
        <location evidence="1">Cell membrane</location>
        <topology evidence="1">Multi-pass membrane protein</topology>
    </subcellularLocation>
</comment>
<keyword evidence="8 10" id="KW-0472">Membrane</keyword>
<dbReference type="GO" id="GO:0042910">
    <property type="term" value="F:xenobiotic transmembrane transporter activity"/>
    <property type="evidence" value="ECO:0007669"/>
    <property type="project" value="InterPro"/>
</dbReference>
<evidence type="ECO:0000256" key="5">
    <source>
        <dbReference type="ARBA" id="ARBA00022692"/>
    </source>
</evidence>
<feature type="transmembrane region" description="Helical" evidence="10">
    <location>
        <begin position="192"/>
        <end position="218"/>
    </location>
</feature>
<dbReference type="AlphaFoldDB" id="A0A9E7R093"/>
<feature type="transmembrane region" description="Helical" evidence="10">
    <location>
        <begin position="360"/>
        <end position="381"/>
    </location>
</feature>
<dbReference type="InterPro" id="IPR002528">
    <property type="entry name" value="MATE_fam"/>
</dbReference>
<feature type="transmembrane region" description="Helical" evidence="10">
    <location>
        <begin position="93"/>
        <end position="112"/>
    </location>
</feature>
<feature type="transmembrane region" description="Helical" evidence="10">
    <location>
        <begin position="418"/>
        <end position="436"/>
    </location>
</feature>
<sequence>MDLGRLRAVWERVFSLAWPVMAEQTFRTAMRTTDVLVTALFSPAAVVAIGLADLYARFPLRIGLGLGGGAIALSSQDTGAGSVGSRDEAVTQAILVGFLLGLPFVVVGLLFGETAIELFGASDEVVGLGATYLAVVFATAPFRHVALVAARSLQGTGDTRTPMYVNVFANSLNISGSVVLGLGLFGAPRLEILGVGLATATANVVTATLLCAAIAGSWSEASFVRPRRLVLVRQLLQVSAPRVAEGFASELAEFPFNALLLGFPNGEAVNAGFQIGRRLYQQVTGPLSRGYNVAASVLVGQSLGEGDPADARYDGRAVAALGVLTVGTIGLLLALAAPWGVRLFASDPATVRYATDFARVYGLAGGVLVAFSALSGGLQGASETRIPFAARTTGMFGFFLGLSWLLGETLGFGPTGAYVGVVAAYAWMALVVTWGFERSDWAGRAAELMAERGSAS</sequence>
<dbReference type="RefSeq" id="WP_260592183.1">
    <property type="nucleotide sequence ID" value="NZ_CP104003.1"/>
</dbReference>
<keyword evidence="3" id="KW-0050">Antiport</keyword>
<dbReference type="PANTHER" id="PTHR43298">
    <property type="entry name" value="MULTIDRUG RESISTANCE PROTEIN NORM-RELATED"/>
    <property type="match status" value="1"/>
</dbReference>
<name>A0A9E7R093_9EURY</name>
<proteinExistence type="predicted"/>